<dbReference type="EMBL" id="JACHJT010000002">
    <property type="protein sequence ID" value="MBB4935539.1"/>
    <property type="molecule type" value="Genomic_DNA"/>
</dbReference>
<dbReference type="Pfam" id="PF02909">
    <property type="entry name" value="TetR_C_1"/>
    <property type="match status" value="1"/>
</dbReference>
<dbReference type="InterPro" id="IPR001647">
    <property type="entry name" value="HTH_TetR"/>
</dbReference>
<evidence type="ECO:0000256" key="2">
    <source>
        <dbReference type="ARBA" id="ARBA00023015"/>
    </source>
</evidence>
<dbReference type="PANTHER" id="PTHR30055:SF151">
    <property type="entry name" value="TRANSCRIPTIONAL REGULATORY PROTEIN"/>
    <property type="match status" value="1"/>
</dbReference>
<dbReference type="GO" id="GO:0045892">
    <property type="term" value="P:negative regulation of DNA-templated transcription"/>
    <property type="evidence" value="ECO:0007669"/>
    <property type="project" value="InterPro"/>
</dbReference>
<gene>
    <name evidence="8" type="ORF">F4561_006433</name>
</gene>
<keyword evidence="4" id="KW-0804">Transcription</keyword>
<dbReference type="InterPro" id="IPR004111">
    <property type="entry name" value="Repressor_TetR_C"/>
</dbReference>
<dbReference type="PRINTS" id="PR00400">
    <property type="entry name" value="TETREPRESSOR"/>
</dbReference>
<dbReference type="Gene3D" id="1.10.10.60">
    <property type="entry name" value="Homeodomain-like"/>
    <property type="match status" value="1"/>
</dbReference>
<dbReference type="PANTHER" id="PTHR30055">
    <property type="entry name" value="HTH-TYPE TRANSCRIPTIONAL REGULATOR RUTR"/>
    <property type="match status" value="1"/>
</dbReference>
<keyword evidence="1" id="KW-0678">Repressor</keyword>
<keyword evidence="2" id="KW-0805">Transcription regulation</keyword>
<dbReference type="SUPFAM" id="SSF48498">
    <property type="entry name" value="Tetracyclin repressor-like, C-terminal domain"/>
    <property type="match status" value="1"/>
</dbReference>
<dbReference type="GO" id="GO:0003700">
    <property type="term" value="F:DNA-binding transcription factor activity"/>
    <property type="evidence" value="ECO:0007669"/>
    <property type="project" value="TreeGrafter"/>
</dbReference>
<dbReference type="PROSITE" id="PS50977">
    <property type="entry name" value="HTH_TETR_2"/>
    <property type="match status" value="1"/>
</dbReference>
<comment type="caution">
    <text evidence="8">The sequence shown here is derived from an EMBL/GenBank/DDBJ whole genome shotgun (WGS) entry which is preliminary data.</text>
</comment>
<feature type="domain" description="HTH tetR-type" evidence="7">
    <location>
        <begin position="1"/>
        <end position="60"/>
    </location>
</feature>
<feature type="DNA-binding region" description="H-T-H motif" evidence="5">
    <location>
        <begin position="23"/>
        <end position="42"/>
    </location>
</feature>
<evidence type="ECO:0000313" key="9">
    <source>
        <dbReference type="Proteomes" id="UP000523007"/>
    </source>
</evidence>
<protein>
    <submittedName>
        <fullName evidence="8">TetR/AcrR family tetracycline transcriptional repressor</fullName>
    </submittedName>
</protein>
<reference evidence="8 9" key="1">
    <citation type="submission" date="2020-08" db="EMBL/GenBank/DDBJ databases">
        <title>Sequencing the genomes of 1000 actinobacteria strains.</title>
        <authorList>
            <person name="Klenk H.-P."/>
        </authorList>
    </citation>
    <scope>NUCLEOTIDE SEQUENCE [LARGE SCALE GENOMIC DNA]</scope>
    <source>
        <strain evidence="8 9">DSM 102030</strain>
    </source>
</reference>
<dbReference type="AlphaFoldDB" id="A0A7W7RP27"/>
<name>A0A7W7RP27_9ACTN</name>
<evidence type="ECO:0000313" key="8">
    <source>
        <dbReference type="EMBL" id="MBB4935539.1"/>
    </source>
</evidence>
<keyword evidence="3 5" id="KW-0238">DNA-binding</keyword>
<dbReference type="Pfam" id="PF00440">
    <property type="entry name" value="TetR_N"/>
    <property type="match status" value="1"/>
</dbReference>
<evidence type="ECO:0000256" key="4">
    <source>
        <dbReference type="ARBA" id="ARBA00023163"/>
    </source>
</evidence>
<evidence type="ECO:0000256" key="1">
    <source>
        <dbReference type="ARBA" id="ARBA00022491"/>
    </source>
</evidence>
<dbReference type="Proteomes" id="UP000523007">
    <property type="component" value="Unassembled WGS sequence"/>
</dbReference>
<sequence length="218" mass="24289">MDRQSIVHAALELLDEAGLDGLTVRRLATRLGVRSPALYWHVRNKQELLDEMAQELQARQDLGPPRAGEPWREWLTRRARERRRILLSRRDGARLVAATRPTAAAVNGFDAELAALVDRGFTPVRAMRAIVLLGHYITGFVLEEQADQQRHADTGETPPERMTEDQRTDLLRATPTLAAAIRDGGDPGGEAAFEDGLRMLIDGIAAGLERSRNDDRQT</sequence>
<dbReference type="InterPro" id="IPR009057">
    <property type="entry name" value="Homeodomain-like_sf"/>
</dbReference>
<dbReference type="RefSeq" id="WP_184585240.1">
    <property type="nucleotide sequence ID" value="NZ_JACHJT010000002.1"/>
</dbReference>
<evidence type="ECO:0000259" key="7">
    <source>
        <dbReference type="PROSITE" id="PS50977"/>
    </source>
</evidence>
<keyword evidence="9" id="KW-1185">Reference proteome</keyword>
<proteinExistence type="predicted"/>
<accession>A0A7W7RP27</accession>
<dbReference type="SUPFAM" id="SSF46689">
    <property type="entry name" value="Homeodomain-like"/>
    <property type="match status" value="1"/>
</dbReference>
<evidence type="ECO:0000256" key="5">
    <source>
        <dbReference type="PROSITE-ProRule" id="PRU00335"/>
    </source>
</evidence>
<feature type="region of interest" description="Disordered" evidence="6">
    <location>
        <begin position="147"/>
        <end position="166"/>
    </location>
</feature>
<dbReference type="InterPro" id="IPR050109">
    <property type="entry name" value="HTH-type_TetR-like_transc_reg"/>
</dbReference>
<dbReference type="InterPro" id="IPR003012">
    <property type="entry name" value="Tet_transcr_reg_TetR"/>
</dbReference>
<dbReference type="GO" id="GO:0000976">
    <property type="term" value="F:transcription cis-regulatory region binding"/>
    <property type="evidence" value="ECO:0007669"/>
    <property type="project" value="TreeGrafter"/>
</dbReference>
<dbReference type="PRINTS" id="PR00455">
    <property type="entry name" value="HTHTETR"/>
</dbReference>
<dbReference type="GO" id="GO:0046677">
    <property type="term" value="P:response to antibiotic"/>
    <property type="evidence" value="ECO:0007669"/>
    <property type="project" value="InterPro"/>
</dbReference>
<dbReference type="Gene3D" id="1.10.357.10">
    <property type="entry name" value="Tetracycline Repressor, domain 2"/>
    <property type="match status" value="1"/>
</dbReference>
<organism evidence="8 9">
    <name type="scientific">Lipingzhangella halophila</name>
    <dbReference type="NCBI Taxonomy" id="1783352"/>
    <lineage>
        <taxon>Bacteria</taxon>
        <taxon>Bacillati</taxon>
        <taxon>Actinomycetota</taxon>
        <taxon>Actinomycetes</taxon>
        <taxon>Streptosporangiales</taxon>
        <taxon>Nocardiopsidaceae</taxon>
        <taxon>Lipingzhangella</taxon>
    </lineage>
</organism>
<evidence type="ECO:0000256" key="3">
    <source>
        <dbReference type="ARBA" id="ARBA00023125"/>
    </source>
</evidence>
<evidence type="ECO:0000256" key="6">
    <source>
        <dbReference type="SAM" id="MobiDB-lite"/>
    </source>
</evidence>
<dbReference type="InterPro" id="IPR036271">
    <property type="entry name" value="Tet_transcr_reg_TetR-rel_C_sf"/>
</dbReference>